<dbReference type="AlphaFoldDB" id="A0A834ZZB0"/>
<feature type="compositionally biased region" description="Low complexity" evidence="8">
    <location>
        <begin position="1"/>
        <end position="23"/>
    </location>
</feature>
<gene>
    <name evidence="9" type="ORF">HU200_067034</name>
</gene>
<organism evidence="9 10">
    <name type="scientific">Digitaria exilis</name>
    <dbReference type="NCBI Taxonomy" id="1010633"/>
    <lineage>
        <taxon>Eukaryota</taxon>
        <taxon>Viridiplantae</taxon>
        <taxon>Streptophyta</taxon>
        <taxon>Embryophyta</taxon>
        <taxon>Tracheophyta</taxon>
        <taxon>Spermatophyta</taxon>
        <taxon>Magnoliopsida</taxon>
        <taxon>Liliopsida</taxon>
        <taxon>Poales</taxon>
        <taxon>Poaceae</taxon>
        <taxon>PACMAD clade</taxon>
        <taxon>Panicoideae</taxon>
        <taxon>Panicodae</taxon>
        <taxon>Paniceae</taxon>
        <taxon>Anthephorinae</taxon>
        <taxon>Digitaria</taxon>
    </lineage>
</organism>
<evidence type="ECO:0000256" key="2">
    <source>
        <dbReference type="ARBA" id="ARBA00022676"/>
    </source>
</evidence>
<keyword evidence="5" id="KW-0256">Endoplasmic reticulum</keyword>
<evidence type="ECO:0000313" key="9">
    <source>
        <dbReference type="EMBL" id="KAF8642889.1"/>
    </source>
</evidence>
<dbReference type="GO" id="GO:0016757">
    <property type="term" value="F:glycosyltransferase activity"/>
    <property type="evidence" value="ECO:0007669"/>
    <property type="project" value="UniProtKB-KW"/>
</dbReference>
<dbReference type="InterPro" id="IPR005599">
    <property type="entry name" value="GPI_mannosylTrfase"/>
</dbReference>
<evidence type="ECO:0000256" key="4">
    <source>
        <dbReference type="ARBA" id="ARBA00022692"/>
    </source>
</evidence>
<evidence type="ECO:0000256" key="3">
    <source>
        <dbReference type="ARBA" id="ARBA00022679"/>
    </source>
</evidence>
<dbReference type="GO" id="GO:0005789">
    <property type="term" value="C:endoplasmic reticulum membrane"/>
    <property type="evidence" value="ECO:0007669"/>
    <property type="project" value="UniProtKB-SubCell"/>
</dbReference>
<proteinExistence type="predicted"/>
<evidence type="ECO:0008006" key="11">
    <source>
        <dbReference type="Google" id="ProtNLM"/>
    </source>
</evidence>
<comment type="subcellular location">
    <subcellularLocation>
        <location evidence="1">Endoplasmic reticulum membrane</location>
        <topology evidence="1">Multi-pass membrane protein</topology>
    </subcellularLocation>
</comment>
<sequence>MAHRPPTLTSPTTATAITTAPCPRWRPPRASTPAPSMHQNRVELEESLRVLDPFVTPVDAQAPSCEEAFGYGHLTWEWKRGLRSYLHPLIFAALYKILAPLHLDTPWFMVIA</sequence>
<keyword evidence="6" id="KW-1133">Transmembrane helix</keyword>
<reference evidence="9" key="1">
    <citation type="submission" date="2020-07" db="EMBL/GenBank/DDBJ databases">
        <title>Genome sequence and genetic diversity analysis of an under-domesticated orphan crop, white fonio (Digitaria exilis).</title>
        <authorList>
            <person name="Bennetzen J.L."/>
            <person name="Chen S."/>
            <person name="Ma X."/>
            <person name="Wang X."/>
            <person name="Yssel A.E.J."/>
            <person name="Chaluvadi S.R."/>
            <person name="Johnson M."/>
            <person name="Gangashetty P."/>
            <person name="Hamidou F."/>
            <person name="Sanogo M.D."/>
            <person name="Zwaenepoel A."/>
            <person name="Wallace J."/>
            <person name="Van De Peer Y."/>
            <person name="Van Deynze A."/>
        </authorList>
    </citation>
    <scope>NUCLEOTIDE SEQUENCE</scope>
    <source>
        <tissue evidence="9">Leaves</tissue>
    </source>
</reference>
<evidence type="ECO:0000313" key="10">
    <source>
        <dbReference type="Proteomes" id="UP000636709"/>
    </source>
</evidence>
<keyword evidence="3" id="KW-0808">Transferase</keyword>
<keyword evidence="10" id="KW-1185">Reference proteome</keyword>
<dbReference type="Proteomes" id="UP000636709">
    <property type="component" value="Unassembled WGS sequence"/>
</dbReference>
<evidence type="ECO:0000256" key="8">
    <source>
        <dbReference type="SAM" id="MobiDB-lite"/>
    </source>
</evidence>
<evidence type="ECO:0000256" key="1">
    <source>
        <dbReference type="ARBA" id="ARBA00004477"/>
    </source>
</evidence>
<name>A0A834ZZB0_9POAL</name>
<evidence type="ECO:0000256" key="7">
    <source>
        <dbReference type="ARBA" id="ARBA00023136"/>
    </source>
</evidence>
<dbReference type="EMBL" id="JACEFO010003263">
    <property type="protein sequence ID" value="KAF8642889.1"/>
    <property type="molecule type" value="Genomic_DNA"/>
</dbReference>
<protein>
    <recommendedName>
        <fullName evidence="11">Mannosyltransferase</fullName>
    </recommendedName>
</protein>
<dbReference type="OrthoDB" id="416834at2759"/>
<evidence type="ECO:0000256" key="5">
    <source>
        <dbReference type="ARBA" id="ARBA00022824"/>
    </source>
</evidence>
<keyword evidence="2" id="KW-0328">Glycosyltransferase</keyword>
<comment type="caution">
    <text evidence="9">The sequence shown here is derived from an EMBL/GenBank/DDBJ whole genome shotgun (WGS) entry which is preliminary data.</text>
</comment>
<dbReference type="Pfam" id="PF03901">
    <property type="entry name" value="Glyco_transf_22"/>
    <property type="match status" value="1"/>
</dbReference>
<accession>A0A834ZZB0</accession>
<feature type="region of interest" description="Disordered" evidence="8">
    <location>
        <begin position="1"/>
        <end position="39"/>
    </location>
</feature>
<keyword evidence="7" id="KW-0472">Membrane</keyword>
<keyword evidence="4" id="KW-0812">Transmembrane</keyword>
<evidence type="ECO:0000256" key="6">
    <source>
        <dbReference type="ARBA" id="ARBA00022989"/>
    </source>
</evidence>